<gene>
    <name evidence="1" type="ORF">BKA15_005561</name>
</gene>
<protein>
    <submittedName>
        <fullName evidence="1">Uncharacterized protein</fullName>
    </submittedName>
</protein>
<dbReference type="AlphaFoldDB" id="A0A7Y9ICB7"/>
<evidence type="ECO:0000313" key="1">
    <source>
        <dbReference type="EMBL" id="NYE74232.1"/>
    </source>
</evidence>
<dbReference type="RefSeq" id="WP_179756389.1">
    <property type="nucleotide sequence ID" value="NZ_JACCBU010000001.1"/>
</dbReference>
<reference evidence="1 2" key="1">
    <citation type="submission" date="2020-07" db="EMBL/GenBank/DDBJ databases">
        <title>Sequencing the genomes of 1000 actinobacteria strains.</title>
        <authorList>
            <person name="Klenk H.-P."/>
        </authorList>
    </citation>
    <scope>NUCLEOTIDE SEQUENCE [LARGE SCALE GENOMIC DNA]</scope>
    <source>
        <strain evidence="1 2">DSM 22083</strain>
    </source>
</reference>
<dbReference type="Proteomes" id="UP000569914">
    <property type="component" value="Unassembled WGS sequence"/>
</dbReference>
<name>A0A7Y9ICB7_9ACTN</name>
<sequence length="215" mass="23632">MTGIDDAQARHGNYRADCDRLRAIWEKTIAGRGGPLPGAILDPIRTPTGWCGQVQLRPGQHSTRSVIDASSSIAAAFGLPRGSIVVEGGVDETADTAFIWAYDAPSQADYHEHRPMRIPDHSIGKTKDIHRSHVRGWASDYRGAWQALLANRGQGKIIDDVVHRLLRLRAGLIDLLPDSAPDAMRDLLVEQGVTAESLPRDLVELCGLSYDRDRR</sequence>
<accession>A0A7Y9ICB7</accession>
<organism evidence="1 2">
    <name type="scientific">Microlunatus parietis</name>
    <dbReference type="NCBI Taxonomy" id="682979"/>
    <lineage>
        <taxon>Bacteria</taxon>
        <taxon>Bacillati</taxon>
        <taxon>Actinomycetota</taxon>
        <taxon>Actinomycetes</taxon>
        <taxon>Propionibacteriales</taxon>
        <taxon>Propionibacteriaceae</taxon>
        <taxon>Microlunatus</taxon>
    </lineage>
</organism>
<dbReference type="EMBL" id="JACCBU010000001">
    <property type="protein sequence ID" value="NYE74232.1"/>
    <property type="molecule type" value="Genomic_DNA"/>
</dbReference>
<evidence type="ECO:0000313" key="2">
    <source>
        <dbReference type="Proteomes" id="UP000569914"/>
    </source>
</evidence>
<keyword evidence="2" id="KW-1185">Reference proteome</keyword>
<comment type="caution">
    <text evidence="1">The sequence shown here is derived from an EMBL/GenBank/DDBJ whole genome shotgun (WGS) entry which is preliminary data.</text>
</comment>
<proteinExistence type="predicted"/>